<dbReference type="Proteomes" id="UP001497535">
    <property type="component" value="Unassembled WGS sequence"/>
</dbReference>
<reference evidence="1" key="1">
    <citation type="submission" date="2023-11" db="EMBL/GenBank/DDBJ databases">
        <authorList>
            <person name="Poullet M."/>
        </authorList>
    </citation>
    <scope>NUCLEOTIDE SEQUENCE</scope>
    <source>
        <strain evidence="1">E1834</strain>
    </source>
</reference>
<sequence length="58" mass="6742">MSMDSNLNIEEKLQSPFRKWLNGIIITFHNTEDIRQSCIRFNKGTIAGCIYLACDYEV</sequence>
<name>A0ACB0XPZ9_MELEN</name>
<protein>
    <submittedName>
        <fullName evidence="1">Uncharacterized protein</fullName>
    </submittedName>
</protein>
<gene>
    <name evidence="1" type="ORF">MENTE1834_LOCUS2065</name>
</gene>
<dbReference type="EMBL" id="CAVMJV010000002">
    <property type="protein sequence ID" value="CAK5012240.1"/>
    <property type="molecule type" value="Genomic_DNA"/>
</dbReference>
<proteinExistence type="predicted"/>
<accession>A0ACB0XPZ9</accession>
<comment type="caution">
    <text evidence="1">The sequence shown here is derived from an EMBL/GenBank/DDBJ whole genome shotgun (WGS) entry which is preliminary data.</text>
</comment>
<evidence type="ECO:0000313" key="2">
    <source>
        <dbReference type="Proteomes" id="UP001497535"/>
    </source>
</evidence>
<organism evidence="1 2">
    <name type="scientific">Meloidogyne enterolobii</name>
    <name type="common">Root-knot nematode worm</name>
    <name type="synonym">Meloidogyne mayaguensis</name>
    <dbReference type="NCBI Taxonomy" id="390850"/>
    <lineage>
        <taxon>Eukaryota</taxon>
        <taxon>Metazoa</taxon>
        <taxon>Ecdysozoa</taxon>
        <taxon>Nematoda</taxon>
        <taxon>Chromadorea</taxon>
        <taxon>Rhabditida</taxon>
        <taxon>Tylenchina</taxon>
        <taxon>Tylenchomorpha</taxon>
        <taxon>Tylenchoidea</taxon>
        <taxon>Meloidogynidae</taxon>
        <taxon>Meloidogyninae</taxon>
        <taxon>Meloidogyne</taxon>
    </lineage>
</organism>
<evidence type="ECO:0000313" key="1">
    <source>
        <dbReference type="EMBL" id="CAK5012240.1"/>
    </source>
</evidence>
<keyword evidence="2" id="KW-1185">Reference proteome</keyword>